<dbReference type="AlphaFoldDB" id="A0A5S4WFB6"/>
<accession>A0A5S4WFB6</accession>
<comment type="caution">
    <text evidence="1">The sequence shown here is derived from an EMBL/GenBank/DDBJ whole genome shotgun (WGS) entry which is preliminary data.</text>
</comment>
<sequence length="86" mass="9476">MIEHAIRLWWSGVTGSEHSFSSAIQGSSRFCNLVYVPDQTHIRSSRDSDCTNIPLAAGRLERTGPFFVAAFEAMQSIGSSTRIDRG</sequence>
<protein>
    <submittedName>
        <fullName evidence="1">Uncharacterized protein</fullName>
    </submittedName>
</protein>
<proteinExistence type="predicted"/>
<dbReference type="EMBL" id="VSSR01000049">
    <property type="protein sequence ID" value="TYL78537.1"/>
    <property type="molecule type" value="Genomic_DNA"/>
</dbReference>
<name>A0A5S4WFB6_9BRAD</name>
<evidence type="ECO:0000313" key="2">
    <source>
        <dbReference type="Proteomes" id="UP000324853"/>
    </source>
</evidence>
<organism evidence="1 2">
    <name type="scientific">Bradyrhizobium cytisi</name>
    <dbReference type="NCBI Taxonomy" id="515489"/>
    <lineage>
        <taxon>Bacteria</taxon>
        <taxon>Pseudomonadati</taxon>
        <taxon>Pseudomonadota</taxon>
        <taxon>Alphaproteobacteria</taxon>
        <taxon>Hyphomicrobiales</taxon>
        <taxon>Nitrobacteraceae</taxon>
        <taxon>Bradyrhizobium</taxon>
    </lineage>
</organism>
<keyword evidence="2" id="KW-1185">Reference proteome</keyword>
<gene>
    <name evidence="1" type="ORF">FXB38_28540</name>
</gene>
<reference evidence="1 2" key="1">
    <citation type="submission" date="2019-08" db="EMBL/GenBank/DDBJ databases">
        <title>Bradyrhizobium hipponensis sp. nov., a rhizobium isolated from a Lupinus angustifolius root nodule in Tunisia.</title>
        <authorList>
            <person name="Off K."/>
            <person name="Rejili M."/>
            <person name="Mars M."/>
            <person name="Brachmann A."/>
            <person name="Marin M."/>
        </authorList>
    </citation>
    <scope>NUCLEOTIDE SEQUENCE [LARGE SCALE GENOMIC DNA]</scope>
    <source>
        <strain evidence="1 2">CTAW11</strain>
    </source>
</reference>
<dbReference type="Proteomes" id="UP000324853">
    <property type="component" value="Unassembled WGS sequence"/>
</dbReference>
<evidence type="ECO:0000313" key="1">
    <source>
        <dbReference type="EMBL" id="TYL78537.1"/>
    </source>
</evidence>